<dbReference type="Proteomes" id="UP000000707">
    <property type="component" value="Unassembled WGS sequence"/>
</dbReference>
<dbReference type="OrthoDB" id="1898560at2759"/>
<feature type="domain" description="CS" evidence="4">
    <location>
        <begin position="171"/>
        <end position="261"/>
    </location>
</feature>
<dbReference type="AlphaFoldDB" id="G3BC06"/>
<accession>G3BC06</accession>
<proteinExistence type="inferred from homology"/>
<comment type="similarity">
    <text evidence="1">Belongs to the SGT1 family.</text>
</comment>
<dbReference type="Pfam" id="PF05002">
    <property type="entry name" value="SGS"/>
    <property type="match status" value="1"/>
</dbReference>
<dbReference type="PANTHER" id="PTHR45862">
    <property type="entry name" value="PROTEIN SGT1 HOMOLOG"/>
    <property type="match status" value="1"/>
</dbReference>
<evidence type="ECO:0000313" key="6">
    <source>
        <dbReference type="Proteomes" id="UP000000707"/>
    </source>
</evidence>
<dbReference type="STRING" id="590646.G3BC06"/>
<gene>
    <name evidence="5" type="ORF">CANTEDRAFT_116820</name>
</gene>
<dbReference type="InterPro" id="IPR008978">
    <property type="entry name" value="HSP20-like_chaperone"/>
</dbReference>
<evidence type="ECO:0008006" key="7">
    <source>
        <dbReference type="Google" id="ProtNLM"/>
    </source>
</evidence>
<dbReference type="PROSITE" id="PS50005">
    <property type="entry name" value="TPR"/>
    <property type="match status" value="1"/>
</dbReference>
<dbReference type="GO" id="GO:0051087">
    <property type="term" value="F:protein-folding chaperone binding"/>
    <property type="evidence" value="ECO:0007669"/>
    <property type="project" value="InterPro"/>
</dbReference>
<dbReference type="Pfam" id="PF04969">
    <property type="entry name" value="CS"/>
    <property type="match status" value="1"/>
</dbReference>
<evidence type="ECO:0000313" key="5">
    <source>
        <dbReference type="EMBL" id="EGV60750.1"/>
    </source>
</evidence>
<keyword evidence="2" id="KW-0802">TPR repeat</keyword>
<evidence type="ECO:0000259" key="4">
    <source>
        <dbReference type="PROSITE" id="PS51203"/>
    </source>
</evidence>
<feature type="repeat" description="TPR" evidence="2">
    <location>
        <begin position="3"/>
        <end position="36"/>
    </location>
</feature>
<dbReference type="PROSITE" id="PS51048">
    <property type="entry name" value="SGS"/>
    <property type="match status" value="1"/>
</dbReference>
<protein>
    <recommendedName>
        <fullName evidence="7">SGS-domain-containing protein</fullName>
    </recommendedName>
</protein>
<sequence length="366" mass="41296">MAADKLIKQGDSYLRNKAYPEAIDAYTDYLKQSPKALQALLQRSVAFQRSGDLAKAKEDIVKAFNIAQQTGKKQDIGDCFYRLAIYHYSKNNCGKASKFLDRAEQLDCREPSLAIWKAKSHKDVQAILAKPDGPHQLQAQLAPEDSWETMLESRFSKSTSIDEINKHAPLKIKIREDWYQTKDEVVITIYAKNINPESVHIQFRPRAVSVEFPSGSGSEYNYNLDPLYGAIDTSKCEYTVKSTKIEITLAKKTAHKWTALEASAGSADIVHEETPQTEQTGLVYPTSSKKAINWASFSVEEEEEKDEDPNAFFSKIYKDADDEARRAMMKSFTQSNGTVLTTDWSEAQAKTFETSPPDGMESKKWT</sequence>
<dbReference type="PROSITE" id="PS51203">
    <property type="entry name" value="CS"/>
    <property type="match status" value="1"/>
</dbReference>
<evidence type="ECO:0000259" key="3">
    <source>
        <dbReference type="PROSITE" id="PS51048"/>
    </source>
</evidence>
<dbReference type="CDD" id="cd06466">
    <property type="entry name" value="p23_CS_SGT1_like"/>
    <property type="match status" value="1"/>
</dbReference>
<dbReference type="EMBL" id="GL996528">
    <property type="protein sequence ID" value="EGV60750.1"/>
    <property type="molecule type" value="Genomic_DNA"/>
</dbReference>
<organism evidence="6">
    <name type="scientific">Candida tenuis (strain ATCC 10573 / BCRC 21748 / CBS 615 / JCM 9827 / NBRC 10315 / NRRL Y-1498 / VKM Y-70)</name>
    <name type="common">Yeast</name>
    <name type="synonym">Yamadazyma tenuis</name>
    <dbReference type="NCBI Taxonomy" id="590646"/>
    <lineage>
        <taxon>Eukaryota</taxon>
        <taxon>Fungi</taxon>
        <taxon>Dikarya</taxon>
        <taxon>Ascomycota</taxon>
        <taxon>Saccharomycotina</taxon>
        <taxon>Pichiomycetes</taxon>
        <taxon>Debaryomycetaceae</taxon>
        <taxon>Yamadazyma</taxon>
    </lineage>
</organism>
<dbReference type="SMART" id="SM00028">
    <property type="entry name" value="TPR"/>
    <property type="match status" value="3"/>
</dbReference>
<dbReference type="InterPro" id="IPR007052">
    <property type="entry name" value="CS_dom"/>
</dbReference>
<evidence type="ECO:0000256" key="1">
    <source>
        <dbReference type="ARBA" id="ARBA00008509"/>
    </source>
</evidence>
<reference evidence="5 6" key="1">
    <citation type="journal article" date="2011" name="Proc. Natl. Acad. Sci. U.S.A.">
        <title>Comparative genomics of xylose-fermenting fungi for enhanced biofuel production.</title>
        <authorList>
            <person name="Wohlbach D.J."/>
            <person name="Kuo A."/>
            <person name="Sato T.K."/>
            <person name="Potts K.M."/>
            <person name="Salamov A.A."/>
            <person name="LaButti K.M."/>
            <person name="Sun H."/>
            <person name="Clum A."/>
            <person name="Pangilinan J.L."/>
            <person name="Lindquist E.A."/>
            <person name="Lucas S."/>
            <person name="Lapidus A."/>
            <person name="Jin M."/>
            <person name="Gunawan C."/>
            <person name="Balan V."/>
            <person name="Dale B.E."/>
            <person name="Jeffries T.W."/>
            <person name="Zinkel R."/>
            <person name="Barry K.W."/>
            <person name="Grigoriev I.V."/>
            <person name="Gasch A.P."/>
        </authorList>
    </citation>
    <scope>NUCLEOTIDE SEQUENCE [LARGE SCALE GENOMIC DNA]</scope>
    <source>
        <strain evidence="6">ATCC 10573 / BCRC 21748 / CBS 615 / JCM 9827 / NBRC 10315 / NRRL Y-1498 / VKM Y-70</strain>
    </source>
</reference>
<name>G3BC06_CANTC</name>
<dbReference type="SUPFAM" id="SSF48452">
    <property type="entry name" value="TPR-like"/>
    <property type="match status" value="1"/>
</dbReference>
<dbReference type="HOGENOM" id="CLU_039532_3_1_1"/>
<dbReference type="InterPro" id="IPR011990">
    <property type="entry name" value="TPR-like_helical_dom_sf"/>
</dbReference>
<dbReference type="eggNOG" id="KOG1309">
    <property type="taxonomic scope" value="Eukaryota"/>
</dbReference>
<dbReference type="InterPro" id="IPR044563">
    <property type="entry name" value="Sgt1-like"/>
</dbReference>
<dbReference type="Gene3D" id="1.25.40.10">
    <property type="entry name" value="Tetratricopeptide repeat domain"/>
    <property type="match status" value="1"/>
</dbReference>
<dbReference type="InterPro" id="IPR007699">
    <property type="entry name" value="SGS_dom"/>
</dbReference>
<dbReference type="Gene3D" id="2.60.40.790">
    <property type="match status" value="1"/>
</dbReference>
<keyword evidence="6" id="KW-1185">Reference proteome</keyword>
<dbReference type="SUPFAM" id="SSF49764">
    <property type="entry name" value="HSP20-like chaperones"/>
    <property type="match status" value="1"/>
</dbReference>
<evidence type="ECO:0000256" key="2">
    <source>
        <dbReference type="PROSITE-ProRule" id="PRU00339"/>
    </source>
</evidence>
<dbReference type="InterPro" id="IPR019734">
    <property type="entry name" value="TPR_rpt"/>
</dbReference>
<feature type="domain" description="SGS" evidence="3">
    <location>
        <begin position="283"/>
        <end position="366"/>
    </location>
</feature>